<dbReference type="RefSeq" id="WP_285584778.1">
    <property type="nucleotide sequence ID" value="NZ_BSTK01000030.1"/>
</dbReference>
<keyword evidence="2" id="KW-1185">Reference proteome</keyword>
<comment type="caution">
    <text evidence="1">The sequence shown here is derived from an EMBL/GenBank/DDBJ whole genome shotgun (WGS) entry which is preliminary data.</text>
</comment>
<dbReference type="Proteomes" id="UP001165074">
    <property type="component" value="Unassembled WGS sequence"/>
</dbReference>
<dbReference type="AlphaFoldDB" id="A0A9W6SHX6"/>
<name>A0A9W6SHX6_9ACTN</name>
<dbReference type="SUPFAM" id="SSF51556">
    <property type="entry name" value="Metallo-dependent hydrolases"/>
    <property type="match status" value="1"/>
</dbReference>
<reference evidence="1" key="1">
    <citation type="submission" date="2023-03" db="EMBL/GenBank/DDBJ databases">
        <title>Actinoallomurus iriomotensis NBRC 103684.</title>
        <authorList>
            <person name="Ichikawa N."/>
            <person name="Sato H."/>
            <person name="Tonouchi N."/>
        </authorList>
    </citation>
    <scope>NUCLEOTIDE SEQUENCE</scope>
    <source>
        <strain evidence="1">NBRC 103684</strain>
    </source>
</reference>
<dbReference type="InterPro" id="IPR032466">
    <property type="entry name" value="Metal_Hydrolase"/>
</dbReference>
<sequence>MTLICIEEHAIDPAIMDAAGPVLTREAPYLRFQSTSSTPVRPEPGRSPAADQTFFQLGKVPDFIDGLDLTTEERAAITHRNAERLFGL</sequence>
<organism evidence="1 2">
    <name type="scientific">Actinoallomurus iriomotensis</name>
    <dbReference type="NCBI Taxonomy" id="478107"/>
    <lineage>
        <taxon>Bacteria</taxon>
        <taxon>Bacillati</taxon>
        <taxon>Actinomycetota</taxon>
        <taxon>Actinomycetes</taxon>
        <taxon>Streptosporangiales</taxon>
        <taxon>Thermomonosporaceae</taxon>
        <taxon>Actinoallomurus</taxon>
    </lineage>
</organism>
<evidence type="ECO:0000313" key="1">
    <source>
        <dbReference type="EMBL" id="GLY92517.1"/>
    </source>
</evidence>
<evidence type="ECO:0008006" key="3">
    <source>
        <dbReference type="Google" id="ProtNLM"/>
    </source>
</evidence>
<gene>
    <name evidence="1" type="ORF">Airi02_104450</name>
</gene>
<evidence type="ECO:0000313" key="2">
    <source>
        <dbReference type="Proteomes" id="UP001165074"/>
    </source>
</evidence>
<protein>
    <recommendedName>
        <fullName evidence="3">Amidohydrolase</fullName>
    </recommendedName>
</protein>
<dbReference type="Gene3D" id="3.20.20.140">
    <property type="entry name" value="Metal-dependent hydrolases"/>
    <property type="match status" value="1"/>
</dbReference>
<dbReference type="EMBL" id="BSTK01000030">
    <property type="protein sequence ID" value="GLY92517.1"/>
    <property type="molecule type" value="Genomic_DNA"/>
</dbReference>
<proteinExistence type="predicted"/>
<accession>A0A9W6SHX6</accession>